<reference evidence="3" key="1">
    <citation type="submission" date="2024-04" db="EMBL/GenBank/DDBJ databases">
        <title>Salinicola lusitanus LLJ914,a marine bacterium isolated from the Okinawa Trough.</title>
        <authorList>
            <person name="Li J."/>
        </authorList>
    </citation>
    <scope>NUCLEOTIDE SEQUENCE [LARGE SCALE GENOMIC DNA]</scope>
</reference>
<keyword evidence="3" id="KW-1185">Reference proteome</keyword>
<dbReference type="InterPro" id="IPR016187">
    <property type="entry name" value="CTDL_fold"/>
</dbReference>
<name>A0AAW0NWI0_9GOBI</name>
<dbReference type="AlphaFoldDB" id="A0AAW0NWI0"/>
<organism evidence="2 3">
    <name type="scientific">Mugilogobius chulae</name>
    <name type="common">yellowstripe goby</name>
    <dbReference type="NCBI Taxonomy" id="88201"/>
    <lineage>
        <taxon>Eukaryota</taxon>
        <taxon>Metazoa</taxon>
        <taxon>Chordata</taxon>
        <taxon>Craniata</taxon>
        <taxon>Vertebrata</taxon>
        <taxon>Euteleostomi</taxon>
        <taxon>Actinopterygii</taxon>
        <taxon>Neopterygii</taxon>
        <taxon>Teleostei</taxon>
        <taxon>Neoteleostei</taxon>
        <taxon>Acanthomorphata</taxon>
        <taxon>Gobiaria</taxon>
        <taxon>Gobiiformes</taxon>
        <taxon>Gobioidei</taxon>
        <taxon>Gobiidae</taxon>
        <taxon>Gobionellinae</taxon>
        <taxon>Mugilogobius</taxon>
    </lineage>
</organism>
<proteinExistence type="predicted"/>
<protein>
    <recommendedName>
        <fullName evidence="4">C-type lectin domain-containing protein</fullName>
    </recommendedName>
</protein>
<keyword evidence="1" id="KW-1133">Transmembrane helix</keyword>
<keyword evidence="1" id="KW-0472">Membrane</keyword>
<evidence type="ECO:0000313" key="2">
    <source>
        <dbReference type="EMBL" id="KAK7910109.1"/>
    </source>
</evidence>
<evidence type="ECO:0008006" key="4">
    <source>
        <dbReference type="Google" id="ProtNLM"/>
    </source>
</evidence>
<evidence type="ECO:0000313" key="3">
    <source>
        <dbReference type="Proteomes" id="UP001460270"/>
    </source>
</evidence>
<evidence type="ECO:0000256" key="1">
    <source>
        <dbReference type="SAM" id="Phobius"/>
    </source>
</evidence>
<comment type="caution">
    <text evidence="2">The sequence shown here is derived from an EMBL/GenBank/DDBJ whole genome shotgun (WGS) entry which is preliminary data.</text>
</comment>
<sequence>MENSVYSSMCYRYVPGSFTFQEAENQCRALGAVPYNSGSLHDLNMRTHHRDSQKWIKAWLAMGCLVFGIRTIVTADAQYFAFQKPKEQRSKIEKLPPLINEETI</sequence>
<feature type="transmembrane region" description="Helical" evidence="1">
    <location>
        <begin position="58"/>
        <end position="82"/>
    </location>
</feature>
<dbReference type="Proteomes" id="UP001460270">
    <property type="component" value="Unassembled WGS sequence"/>
</dbReference>
<dbReference type="SUPFAM" id="SSF56436">
    <property type="entry name" value="C-type lectin-like"/>
    <property type="match status" value="1"/>
</dbReference>
<gene>
    <name evidence="2" type="ORF">WMY93_014793</name>
</gene>
<keyword evidence="1" id="KW-0812">Transmembrane</keyword>
<accession>A0AAW0NWI0</accession>
<dbReference type="EMBL" id="JBBPFD010000010">
    <property type="protein sequence ID" value="KAK7910109.1"/>
    <property type="molecule type" value="Genomic_DNA"/>
</dbReference>